<keyword evidence="2" id="KW-0813">Transport</keyword>
<dbReference type="PROSITE" id="PS50004">
    <property type="entry name" value="C2"/>
    <property type="match status" value="1"/>
</dbReference>
<dbReference type="EMBL" id="GDKF01004313">
    <property type="protein sequence ID" value="JAT74309.1"/>
    <property type="molecule type" value="Transcribed_RNA"/>
</dbReference>
<evidence type="ECO:0000313" key="10">
    <source>
        <dbReference type="EMBL" id="JAT74309.1"/>
    </source>
</evidence>
<dbReference type="PROSITE" id="PS51847">
    <property type="entry name" value="SMP"/>
    <property type="match status" value="1"/>
</dbReference>
<dbReference type="SMART" id="SM00239">
    <property type="entry name" value="C2"/>
    <property type="match status" value="1"/>
</dbReference>
<feature type="region of interest" description="Disordered" evidence="6">
    <location>
        <begin position="1025"/>
        <end position="1087"/>
    </location>
</feature>
<evidence type="ECO:0000256" key="1">
    <source>
        <dbReference type="ARBA" id="ARBA00004370"/>
    </source>
</evidence>
<dbReference type="Gene3D" id="2.60.40.150">
    <property type="entry name" value="C2 domain"/>
    <property type="match status" value="1"/>
</dbReference>
<feature type="domain" description="C2" evidence="8">
    <location>
        <begin position="409"/>
        <end position="528"/>
    </location>
</feature>
<protein>
    <recommendedName>
        <fullName evidence="11">C2 domain-containing protein</fullName>
    </recommendedName>
</protein>
<dbReference type="AlphaFoldDB" id="A0A1D2A525"/>
<name>A0A1D2A525_AUXPR</name>
<feature type="region of interest" description="Disordered" evidence="6">
    <location>
        <begin position="980"/>
        <end position="1013"/>
    </location>
</feature>
<dbReference type="InterPro" id="IPR031468">
    <property type="entry name" value="SMP_LBD"/>
</dbReference>
<dbReference type="GO" id="GO:0016020">
    <property type="term" value="C:membrane"/>
    <property type="evidence" value="ECO:0007669"/>
    <property type="project" value="UniProtKB-SubCell"/>
</dbReference>
<feature type="region of interest" description="Disordered" evidence="6">
    <location>
        <begin position="891"/>
        <end position="952"/>
    </location>
</feature>
<feature type="region of interest" description="Disordered" evidence="6">
    <location>
        <begin position="555"/>
        <end position="590"/>
    </location>
</feature>
<dbReference type="GO" id="GO:0008289">
    <property type="term" value="F:lipid binding"/>
    <property type="evidence" value="ECO:0007669"/>
    <property type="project" value="UniProtKB-KW"/>
</dbReference>
<dbReference type="InterPro" id="IPR000008">
    <property type="entry name" value="C2_dom"/>
</dbReference>
<feature type="transmembrane region" description="Helical" evidence="7">
    <location>
        <begin position="1091"/>
        <end position="1113"/>
    </location>
</feature>
<feature type="transmembrane region" description="Helical" evidence="7">
    <location>
        <begin position="101"/>
        <end position="122"/>
    </location>
</feature>
<feature type="compositionally biased region" description="Basic and acidic residues" evidence="6">
    <location>
        <begin position="900"/>
        <end position="918"/>
    </location>
</feature>
<evidence type="ECO:0000256" key="2">
    <source>
        <dbReference type="ARBA" id="ARBA00022448"/>
    </source>
</evidence>
<keyword evidence="7" id="KW-0812">Transmembrane</keyword>
<keyword evidence="5 7" id="KW-0472">Membrane</keyword>
<dbReference type="CDD" id="cd21669">
    <property type="entry name" value="SMP_SF"/>
    <property type="match status" value="1"/>
</dbReference>
<evidence type="ECO:0000259" key="8">
    <source>
        <dbReference type="PROSITE" id="PS50004"/>
    </source>
</evidence>
<feature type="region of interest" description="Disordered" evidence="6">
    <location>
        <begin position="699"/>
        <end position="805"/>
    </location>
</feature>
<feature type="compositionally biased region" description="Polar residues" evidence="6">
    <location>
        <begin position="786"/>
        <end position="795"/>
    </location>
</feature>
<feature type="compositionally biased region" description="Low complexity" evidence="6">
    <location>
        <begin position="1025"/>
        <end position="1040"/>
    </location>
</feature>
<feature type="compositionally biased region" description="Polar residues" evidence="6">
    <location>
        <begin position="934"/>
        <end position="944"/>
    </location>
</feature>
<dbReference type="PANTHER" id="PTHR47261:SF4">
    <property type="entry name" value="C2 DOMAIN-CONTAINING PROTEIN"/>
    <property type="match status" value="1"/>
</dbReference>
<keyword evidence="3" id="KW-0445">Lipid transport</keyword>
<dbReference type="Pfam" id="PF25669">
    <property type="entry name" value="SMP_MUG190-like"/>
    <property type="match status" value="1"/>
</dbReference>
<feature type="domain" description="SMP-LTD" evidence="9">
    <location>
        <begin position="176"/>
        <end position="367"/>
    </location>
</feature>
<keyword evidence="7" id="KW-1133">Transmembrane helix</keyword>
<dbReference type="CDD" id="cd00030">
    <property type="entry name" value="C2"/>
    <property type="match status" value="1"/>
</dbReference>
<evidence type="ECO:0000256" key="5">
    <source>
        <dbReference type="ARBA" id="ARBA00023136"/>
    </source>
</evidence>
<proteinExistence type="predicted"/>
<feature type="compositionally biased region" description="Basic and acidic residues" evidence="6">
    <location>
        <begin position="1077"/>
        <end position="1086"/>
    </location>
</feature>
<dbReference type="PANTHER" id="PTHR47261">
    <property type="entry name" value="CALCIUM-DEPENDENT LIPID-BINDING (CALB DOMAIN) FAMILY PROTEIN"/>
    <property type="match status" value="1"/>
</dbReference>
<evidence type="ECO:0000256" key="4">
    <source>
        <dbReference type="ARBA" id="ARBA00023121"/>
    </source>
</evidence>
<feature type="compositionally biased region" description="Basic and acidic residues" evidence="6">
    <location>
        <begin position="1053"/>
        <end position="1062"/>
    </location>
</feature>
<evidence type="ECO:0000256" key="6">
    <source>
        <dbReference type="SAM" id="MobiDB-lite"/>
    </source>
</evidence>
<sequence length="1120" mass="116891">MVSLGYHAKFGARHVLHSQPPARSVPRVPGSCRAGLASGAPQVSSVIARQPLRQHQWAGAQLPGGQRRRRHTSPPRTRVLCALGLRSLRAPPALLSRDARLVLLGGLAATLVWFALSFLGTLPSVRAALRRFVWWRGAARAAPRLAPEARAALEREALRSTDSDEVPAAGAAPLPDGEDVEWFNMCWRKVWRVYQRGIESWLAEMLQPVLDGVVTDSPVPAMLKRIRIMEVNLDHEAPYFSNMRRRSSRKDSDLSGVVDLRYTGGAQVVLALEVGQGRWKAKIPVLVSDLDVEATVWLKLRLAPMAPYIGAVSFAFVGPPAIKIQLAPYGRVRLMNIPVLQPILSRLLTVALPGLMTLPQRLDIDVPPAVTAIAEAAVGRDAIMRAVASAVLQADALEHALLAALPLGPQGDAGGVSLPDFFTGELQVTLVEARALPVWGFPWQSNPYCRLTLGGQAVQSRRDSETSHASRHRAPAWNQEFTFLVEDPRVQVLEIVVRDSPITGRTEVGRVVFPLARLPSEGVLKAWLPVVTDATGQPCGGAVLLEMEYTPFHDESEAADGADPGSDRAGARSGGGRPGSPALPPGPSAQDIVDVKTAASASSRAHVAASAAMTAVAVTKVAVGSSRFPHRPPMMLRHASQRRAGPRGAASPCAVPLLWLHHHHHTHAHTHSSPPPPHIMQAAAARAAARLAQGGASVLGRAGGGSGDEEVEAVAGSKETKTRSTPAVPRADVGPGAGGKSSDGSADEDGALPDKERPAAPGPGPDPRGVPSLPAYAGPADDLLPSSMQNGSVSAPDSAPSPRGLRQLADAASSVEDLVQLRGALRLLTQEIDELGGSGTAGSTGAAAELVASAEREATQAVLAGDVAGAVQALRFAARAVETTLAQAGARGMQAGGEGGDGRCVETEGSDAGRRGVDEEANSSGREPEFEALHSSQAGLTQSGGAALPARLEPSASDLDRRLARLARRRLPWWRRWLSSDAPAAGGKGGVPQGTRRRGAGSEPPSSGMPVEAAAAEAAAGLDGAAPSLAGRPAADADGGAPPPMPLMAGPHQECEGTKEEGAAAAQASLGPQGGDTEPRLPKTTESDQPVPAWVVFWALSASVTAIYLALLLQNAHHLK</sequence>
<evidence type="ECO:0000259" key="9">
    <source>
        <dbReference type="PROSITE" id="PS51847"/>
    </source>
</evidence>
<dbReference type="SUPFAM" id="SSF49562">
    <property type="entry name" value="C2 domain (Calcium/lipid-binding domain, CaLB)"/>
    <property type="match status" value="1"/>
</dbReference>
<evidence type="ECO:0008006" key="11">
    <source>
        <dbReference type="Google" id="ProtNLM"/>
    </source>
</evidence>
<reference evidence="10" key="1">
    <citation type="submission" date="2015-08" db="EMBL/GenBank/DDBJ databases">
        <authorList>
            <person name="Babu N.S."/>
            <person name="Beckwith C.J."/>
            <person name="Beseler K.G."/>
            <person name="Brison A."/>
            <person name="Carone J.V."/>
            <person name="Caskin T.P."/>
            <person name="Diamond M."/>
            <person name="Durham M.E."/>
            <person name="Foxe J.M."/>
            <person name="Go M."/>
            <person name="Henderson B.A."/>
            <person name="Jones I.B."/>
            <person name="McGettigan J.A."/>
            <person name="Micheletti S.J."/>
            <person name="Nasrallah M.E."/>
            <person name="Ortiz D."/>
            <person name="Piller C.R."/>
            <person name="Privatt S.R."/>
            <person name="Schneider S.L."/>
            <person name="Sharp S."/>
            <person name="Smith T.C."/>
            <person name="Stanton J.D."/>
            <person name="Ullery H.E."/>
            <person name="Wilson R.J."/>
            <person name="Serrano M.G."/>
            <person name="Buck G."/>
            <person name="Lee V."/>
            <person name="Wang Y."/>
            <person name="Carvalho R."/>
            <person name="Voegtly L."/>
            <person name="Shi R."/>
            <person name="Duckworth R."/>
            <person name="Johnson A."/>
            <person name="Loviza R."/>
            <person name="Walstead R."/>
            <person name="Shah Z."/>
            <person name="Kiflezghi M."/>
            <person name="Wade K."/>
            <person name="Ball S.L."/>
            <person name="Bradley K.W."/>
            <person name="Asai D.J."/>
            <person name="Bowman C.A."/>
            <person name="Russell D.A."/>
            <person name="Pope W.H."/>
            <person name="Jacobs-Sera D."/>
            <person name="Hendrix R.W."/>
            <person name="Hatfull G.F."/>
        </authorList>
    </citation>
    <scope>NUCLEOTIDE SEQUENCE</scope>
</reference>
<comment type="subcellular location">
    <subcellularLocation>
        <location evidence="1">Membrane</location>
    </subcellularLocation>
</comment>
<evidence type="ECO:0000256" key="3">
    <source>
        <dbReference type="ARBA" id="ARBA00023055"/>
    </source>
</evidence>
<organism evidence="10">
    <name type="scientific">Auxenochlorella protothecoides</name>
    <name type="common">Green microalga</name>
    <name type="synonym">Chlorella protothecoides</name>
    <dbReference type="NCBI Taxonomy" id="3075"/>
    <lineage>
        <taxon>Eukaryota</taxon>
        <taxon>Viridiplantae</taxon>
        <taxon>Chlorophyta</taxon>
        <taxon>core chlorophytes</taxon>
        <taxon>Trebouxiophyceae</taxon>
        <taxon>Chlorellales</taxon>
        <taxon>Chlorellaceae</taxon>
        <taxon>Auxenochlorella</taxon>
    </lineage>
</organism>
<evidence type="ECO:0000256" key="7">
    <source>
        <dbReference type="SAM" id="Phobius"/>
    </source>
</evidence>
<dbReference type="GO" id="GO:0006869">
    <property type="term" value="P:lipid transport"/>
    <property type="evidence" value="ECO:0007669"/>
    <property type="project" value="UniProtKB-KW"/>
</dbReference>
<dbReference type="Pfam" id="PF00168">
    <property type="entry name" value="C2"/>
    <property type="match status" value="1"/>
</dbReference>
<gene>
    <name evidence="10" type="ORF">g.9660</name>
</gene>
<dbReference type="InterPro" id="IPR035892">
    <property type="entry name" value="C2_domain_sf"/>
</dbReference>
<keyword evidence="4" id="KW-0446">Lipid-binding</keyword>
<accession>A0A1D2A525</accession>